<dbReference type="AlphaFoldDB" id="A0A0M3I822"/>
<dbReference type="Gene3D" id="3.30.1120.50">
    <property type="entry name" value="Pepsin inhibitor-3"/>
    <property type="match status" value="1"/>
</dbReference>
<dbReference type="InterPro" id="IPR038412">
    <property type="entry name" value="Pepsin-I3_sf"/>
</dbReference>
<dbReference type="Proteomes" id="UP000036681">
    <property type="component" value="Unplaced"/>
</dbReference>
<protein>
    <submittedName>
        <fullName evidence="2">Uncharacterized protein</fullName>
    </submittedName>
</protein>
<evidence type="ECO:0000313" key="2">
    <source>
        <dbReference type="WBParaSite" id="ALUE_0001343001-mRNA-1"/>
    </source>
</evidence>
<name>A0A0M3I822_ASCLU</name>
<reference evidence="2" key="1">
    <citation type="submission" date="2017-02" db="UniProtKB">
        <authorList>
            <consortium name="WormBaseParasite"/>
        </authorList>
    </citation>
    <scope>IDENTIFICATION</scope>
</reference>
<keyword evidence="1" id="KW-1185">Reference proteome</keyword>
<dbReference type="WBParaSite" id="ALUE_0001343001-mRNA-1">
    <property type="protein sequence ID" value="ALUE_0001343001-mRNA-1"/>
    <property type="gene ID" value="ALUE_0001343001"/>
</dbReference>
<accession>A0A0M3I822</accession>
<sequence length="108" mass="12560">MFDPITVLRELIANENLISDALLRWDSFYATVRLKYEFIFSFLAALASVAHTYIDIFKIENVDNCYVKNGTSLYSGSIFIRNLNATEQLEEQSYQAALKSWHEICFIY</sequence>
<organism evidence="1 2">
    <name type="scientific">Ascaris lumbricoides</name>
    <name type="common">Giant roundworm</name>
    <dbReference type="NCBI Taxonomy" id="6252"/>
    <lineage>
        <taxon>Eukaryota</taxon>
        <taxon>Metazoa</taxon>
        <taxon>Ecdysozoa</taxon>
        <taxon>Nematoda</taxon>
        <taxon>Chromadorea</taxon>
        <taxon>Rhabditida</taxon>
        <taxon>Spirurina</taxon>
        <taxon>Ascaridomorpha</taxon>
        <taxon>Ascaridoidea</taxon>
        <taxon>Ascarididae</taxon>
        <taxon>Ascaris</taxon>
    </lineage>
</organism>
<proteinExistence type="predicted"/>
<evidence type="ECO:0000313" key="1">
    <source>
        <dbReference type="Proteomes" id="UP000036681"/>
    </source>
</evidence>